<proteinExistence type="predicted"/>
<reference evidence="1" key="1">
    <citation type="submission" date="2020-05" db="EMBL/GenBank/DDBJ databases">
        <title>Mycena genomes resolve the evolution of fungal bioluminescence.</title>
        <authorList>
            <person name="Tsai I.J."/>
        </authorList>
    </citation>
    <scope>NUCLEOTIDE SEQUENCE</scope>
    <source>
        <strain evidence="1">CCC161011</strain>
    </source>
</reference>
<organism evidence="1 2">
    <name type="scientific">Mycena venus</name>
    <dbReference type="NCBI Taxonomy" id="2733690"/>
    <lineage>
        <taxon>Eukaryota</taxon>
        <taxon>Fungi</taxon>
        <taxon>Dikarya</taxon>
        <taxon>Basidiomycota</taxon>
        <taxon>Agaricomycotina</taxon>
        <taxon>Agaricomycetes</taxon>
        <taxon>Agaricomycetidae</taxon>
        <taxon>Agaricales</taxon>
        <taxon>Marasmiineae</taxon>
        <taxon>Mycenaceae</taxon>
        <taxon>Mycena</taxon>
    </lineage>
</organism>
<dbReference type="Proteomes" id="UP000620124">
    <property type="component" value="Unassembled WGS sequence"/>
</dbReference>
<keyword evidence="2" id="KW-1185">Reference proteome</keyword>
<comment type="caution">
    <text evidence="1">The sequence shown here is derived from an EMBL/GenBank/DDBJ whole genome shotgun (WGS) entry which is preliminary data.</text>
</comment>
<evidence type="ECO:0000313" key="2">
    <source>
        <dbReference type="Proteomes" id="UP000620124"/>
    </source>
</evidence>
<dbReference type="EMBL" id="JACAZI010000011">
    <property type="protein sequence ID" value="KAF7349127.1"/>
    <property type="molecule type" value="Genomic_DNA"/>
</dbReference>
<dbReference type="OrthoDB" id="3054781at2759"/>
<name>A0A8H6XXT6_9AGAR</name>
<accession>A0A8H6XXT6</accession>
<dbReference type="AlphaFoldDB" id="A0A8H6XXT6"/>
<protein>
    <submittedName>
        <fullName evidence="1">Uncharacterized protein</fullName>
    </submittedName>
</protein>
<sequence length="176" mass="19540">MGHPLSQHPASDNLFLDRSGGLLGREIRLRSPLFALNSRRSQLPRISPRPLVYIVMQCKLVLAFVASFLALAVSAAPVPEAGKALHVLPREIEHAPFVGLSEVAREPEPEPETETEEARACRMYACIWCALSKPPTTAYHTIPSPKTRTFVLLVALRPHTRLPPGFSLEPRSCLYR</sequence>
<gene>
    <name evidence="1" type="ORF">MVEN_01434900</name>
</gene>
<evidence type="ECO:0000313" key="1">
    <source>
        <dbReference type="EMBL" id="KAF7349127.1"/>
    </source>
</evidence>